<proteinExistence type="predicted"/>
<dbReference type="PIRSF" id="PIRSF012641">
    <property type="entry name" value="UCP012641"/>
    <property type="match status" value="1"/>
</dbReference>
<dbReference type="InterPro" id="IPR011201">
    <property type="entry name" value="Zinc-ribbon_6_bact"/>
</dbReference>
<dbReference type="EMBL" id="CP011412">
    <property type="protein sequence ID" value="AKH19910.1"/>
    <property type="molecule type" value="Genomic_DNA"/>
</dbReference>
<dbReference type="InterPro" id="IPR031321">
    <property type="entry name" value="UCP012641"/>
</dbReference>
<dbReference type="Proteomes" id="UP000034410">
    <property type="component" value="Chromosome"/>
</dbReference>
<keyword evidence="3" id="KW-1185">Reference proteome</keyword>
<sequence length="359" mass="41306">MKTYTCQCGSRLHFENSLCVSCGHELGFLPDRRTLSALEPAGEGLWRATADGALYRKCRNYTEHHVCNWMVPEADNHAYCFSCRLSEIIPDLGNPNNLKLWGLIEQAKRRLLYSLMWLELPIVNREQNPQFGLAFHLMEDQGYSEFAQEQVPQNQVFTGHTNGVITLNIAEADPVARELTRAHMGESYRTLLGHFRHESGHYYWDVLVKNSPRIEAFRQLFGDERIGYSDVMQGYYMNGPVANWQTNWISGYASAHSWEDWAETWAHYLHMIDSMETARDYGFDLGDKTLHVANRQQFHAEYLSSISINELVNEWSNFTVALNDVNRSMGLPDAYPFVLTDVIIEKLAFVHDVVINKGQ</sequence>
<accession>A0A0F7JYF3</accession>
<evidence type="ECO:0000259" key="1">
    <source>
        <dbReference type="Pfam" id="PF10005"/>
    </source>
</evidence>
<evidence type="ECO:0000313" key="3">
    <source>
        <dbReference type="Proteomes" id="UP000034410"/>
    </source>
</evidence>
<dbReference type="OrthoDB" id="256753at2"/>
<dbReference type="AlphaFoldDB" id="A0A0F7JYF3"/>
<dbReference type="KEGG" id="seds:AAY24_05580"/>
<name>A0A0F7JYF3_9GAMM</name>
<gene>
    <name evidence="2" type="ORF">AAY24_05580</name>
</gene>
<organism evidence="2 3">
    <name type="scientific">Sedimenticola thiotaurini</name>
    <dbReference type="NCBI Taxonomy" id="1543721"/>
    <lineage>
        <taxon>Bacteria</taxon>
        <taxon>Pseudomonadati</taxon>
        <taxon>Pseudomonadota</taxon>
        <taxon>Gammaproteobacteria</taxon>
        <taxon>Chromatiales</taxon>
        <taxon>Sedimenticolaceae</taxon>
        <taxon>Sedimenticola</taxon>
    </lineage>
</organism>
<feature type="domain" description="Zinc-ribbon" evidence="1">
    <location>
        <begin position="4"/>
        <end position="92"/>
    </location>
</feature>
<dbReference type="Pfam" id="PF15887">
    <property type="entry name" value="Peptidase_Mx"/>
    <property type="match status" value="1"/>
</dbReference>
<dbReference type="Pfam" id="PF10005">
    <property type="entry name" value="Zn_ribbon_DZR_6"/>
    <property type="match status" value="1"/>
</dbReference>
<dbReference type="Gene3D" id="3.40.390.70">
    <property type="match status" value="1"/>
</dbReference>
<protein>
    <recommendedName>
        <fullName evidence="1">Zinc-ribbon domain-containing protein</fullName>
    </recommendedName>
</protein>
<dbReference type="RefSeq" id="WP_046858845.1">
    <property type="nucleotide sequence ID" value="NZ_CP011412.1"/>
</dbReference>
<reference evidence="2 3" key="1">
    <citation type="journal article" date="2015" name="Genome Announc.">
        <title>Complete Genome Sequence of Sedimenticola thiotaurini Strain SIP-G1, a Polyphosphate- and Polyhydroxyalkanoate-Accumulating Sulfur-Oxidizing Gammaproteobacterium Isolated from Salt Marsh Sediments.</title>
        <authorList>
            <person name="Flood B.E."/>
            <person name="Jones D.S."/>
            <person name="Bailey J.V."/>
        </authorList>
    </citation>
    <scope>NUCLEOTIDE SEQUENCE [LARGE SCALE GENOMIC DNA]</scope>
    <source>
        <strain evidence="2 3">SIP-G1</strain>
    </source>
</reference>
<evidence type="ECO:0000313" key="2">
    <source>
        <dbReference type="EMBL" id="AKH19910.1"/>
    </source>
</evidence>
<dbReference type="PATRIC" id="fig|1543721.4.peg.1157"/>